<evidence type="ECO:0000313" key="2">
    <source>
        <dbReference type="Proteomes" id="UP000306585"/>
    </source>
</evidence>
<dbReference type="AlphaFoldDB" id="A0A5R9GME7"/>
<dbReference type="NCBIfam" id="TIGR01509">
    <property type="entry name" value="HAD-SF-IA-v3"/>
    <property type="match status" value="1"/>
</dbReference>
<keyword evidence="1" id="KW-0378">Hydrolase</keyword>
<dbReference type="SFLD" id="SFLDG01129">
    <property type="entry name" value="C1.5:_HAD__Beta-PGM__Phosphata"/>
    <property type="match status" value="1"/>
</dbReference>
<name>A0A5R9GME7_9PROT</name>
<dbReference type="GO" id="GO:0016787">
    <property type="term" value="F:hydrolase activity"/>
    <property type="evidence" value="ECO:0007669"/>
    <property type="project" value="UniProtKB-KW"/>
</dbReference>
<dbReference type="Proteomes" id="UP000306585">
    <property type="component" value="Unassembled WGS sequence"/>
</dbReference>
<dbReference type="PANTHER" id="PTHR42896">
    <property type="entry name" value="XYLULOSE-1,5-BISPHOSPHATE (XUBP) PHOSPHATASE"/>
    <property type="match status" value="1"/>
</dbReference>
<comment type="caution">
    <text evidence="1">The sequence shown here is derived from an EMBL/GenBank/DDBJ whole genome shotgun (WGS) entry which is preliminary data.</text>
</comment>
<dbReference type="SUPFAM" id="SSF56784">
    <property type="entry name" value="HAD-like"/>
    <property type="match status" value="1"/>
</dbReference>
<dbReference type="InterPro" id="IPR044999">
    <property type="entry name" value="CbbY-like"/>
</dbReference>
<evidence type="ECO:0000313" key="1">
    <source>
        <dbReference type="EMBL" id="TLS67561.1"/>
    </source>
</evidence>
<dbReference type="OrthoDB" id="5293434at2"/>
<dbReference type="InterPro" id="IPR023198">
    <property type="entry name" value="PGP-like_dom2"/>
</dbReference>
<protein>
    <submittedName>
        <fullName evidence="1">HAD family hydrolase</fullName>
    </submittedName>
</protein>
<gene>
    <name evidence="1" type="ORF">FEF65_06495</name>
</gene>
<sequence length="252" mass="27186">MAELKCILWDVDGTLADTERDGHRVAFNMAFDEAGHAREWDVPTYGELLKVTGGKERIRFDIERGGMADMADTAIAGLHARKTAHYQALIAEGRIPLRPGVRRLLEEAYAAGITLGVATTTTPAALDALIEHSLGAEWFDRFAVLAAGDIVPAKKPAPDIYQYAMEQLGVEAASTLALEDSGNGWKSAQAAGLKCIVTVNDYTRDQDFNGADLVVSEFGEPDAAAIEVLDNPHGLVDLHCVTLDHLKAVMQD</sequence>
<dbReference type="PANTHER" id="PTHR42896:SF2">
    <property type="entry name" value="CBBY-LIKE PROTEIN"/>
    <property type="match status" value="1"/>
</dbReference>
<dbReference type="Pfam" id="PF00702">
    <property type="entry name" value="Hydrolase"/>
    <property type="match status" value="1"/>
</dbReference>
<dbReference type="Gene3D" id="3.40.50.1000">
    <property type="entry name" value="HAD superfamily/HAD-like"/>
    <property type="match status" value="1"/>
</dbReference>
<proteinExistence type="predicted"/>
<organism evidence="1 2">
    <name type="scientific">Mariprofundus erugo</name>
    <dbReference type="NCBI Taxonomy" id="2528639"/>
    <lineage>
        <taxon>Bacteria</taxon>
        <taxon>Pseudomonadati</taxon>
        <taxon>Pseudomonadota</taxon>
        <taxon>Candidatius Mariprofundia</taxon>
        <taxon>Mariprofundales</taxon>
        <taxon>Mariprofundaceae</taxon>
        <taxon>Mariprofundus</taxon>
    </lineage>
</organism>
<dbReference type="InterPro" id="IPR023214">
    <property type="entry name" value="HAD_sf"/>
</dbReference>
<dbReference type="InterPro" id="IPR036412">
    <property type="entry name" value="HAD-like_sf"/>
</dbReference>
<reference evidence="1 2" key="1">
    <citation type="journal article" date="2019" name="Appl. Environ. Microbiol.">
        <title>Environmental Evidence and Genomic Insight of Iron-oxidizing Bacteria Preference Towards More Corrosion Resistant Stainless Steel at Higher Salinities.</title>
        <authorList>
            <person name="Garrison C.E."/>
            <person name="Price K.A."/>
            <person name="Field E.K."/>
        </authorList>
    </citation>
    <scope>NUCLEOTIDE SEQUENCE [LARGE SCALE GENOMIC DNA]</scope>
    <source>
        <strain evidence="1 2">P3</strain>
    </source>
</reference>
<dbReference type="RefSeq" id="WP_138238994.1">
    <property type="nucleotide sequence ID" value="NZ_VBRY01000005.1"/>
</dbReference>
<dbReference type="InterPro" id="IPR006439">
    <property type="entry name" value="HAD-SF_hydro_IA"/>
</dbReference>
<dbReference type="SFLD" id="SFLDS00003">
    <property type="entry name" value="Haloacid_Dehalogenase"/>
    <property type="match status" value="1"/>
</dbReference>
<keyword evidence="2" id="KW-1185">Reference proteome</keyword>
<accession>A0A5R9GME7</accession>
<dbReference type="EMBL" id="VBRY01000005">
    <property type="protein sequence ID" value="TLS67561.1"/>
    <property type="molecule type" value="Genomic_DNA"/>
</dbReference>
<dbReference type="Gene3D" id="1.10.150.240">
    <property type="entry name" value="Putative phosphatase, domain 2"/>
    <property type="match status" value="1"/>
</dbReference>